<dbReference type="EMBL" id="JADNYJ010000033">
    <property type="protein sequence ID" value="KAF8902948.1"/>
    <property type="molecule type" value="Genomic_DNA"/>
</dbReference>
<dbReference type="Proteomes" id="UP000724874">
    <property type="component" value="Unassembled WGS sequence"/>
</dbReference>
<evidence type="ECO:0000313" key="2">
    <source>
        <dbReference type="EMBL" id="KAF8902948.1"/>
    </source>
</evidence>
<accession>A0A9P5TQ62</accession>
<protein>
    <submittedName>
        <fullName evidence="2">Uncharacterized protein</fullName>
    </submittedName>
</protein>
<reference evidence="2" key="1">
    <citation type="submission" date="2020-11" db="EMBL/GenBank/DDBJ databases">
        <authorList>
            <consortium name="DOE Joint Genome Institute"/>
            <person name="Ahrendt S."/>
            <person name="Riley R."/>
            <person name="Andreopoulos W."/>
            <person name="LaButti K."/>
            <person name="Pangilinan J."/>
            <person name="Ruiz-duenas F.J."/>
            <person name="Barrasa J.M."/>
            <person name="Sanchez-Garcia M."/>
            <person name="Camarero S."/>
            <person name="Miyauchi S."/>
            <person name="Serrano A."/>
            <person name="Linde D."/>
            <person name="Babiker R."/>
            <person name="Drula E."/>
            <person name="Ayuso-Fernandez I."/>
            <person name="Pacheco R."/>
            <person name="Padilla G."/>
            <person name="Ferreira P."/>
            <person name="Barriuso J."/>
            <person name="Kellner H."/>
            <person name="Castanera R."/>
            <person name="Alfaro M."/>
            <person name="Ramirez L."/>
            <person name="Pisabarro A.G."/>
            <person name="Kuo A."/>
            <person name="Tritt A."/>
            <person name="Lipzen A."/>
            <person name="He G."/>
            <person name="Yan M."/>
            <person name="Ng V."/>
            <person name="Cullen D."/>
            <person name="Martin F."/>
            <person name="Rosso M.-N."/>
            <person name="Henrissat B."/>
            <person name="Hibbett D."/>
            <person name="Martinez A.T."/>
            <person name="Grigoriev I.V."/>
        </authorList>
    </citation>
    <scope>NUCLEOTIDE SEQUENCE</scope>
    <source>
        <strain evidence="2">AH 44721</strain>
    </source>
</reference>
<feature type="region of interest" description="Disordered" evidence="1">
    <location>
        <begin position="490"/>
        <end position="524"/>
    </location>
</feature>
<feature type="region of interest" description="Disordered" evidence="1">
    <location>
        <begin position="208"/>
        <end position="229"/>
    </location>
</feature>
<evidence type="ECO:0000256" key="1">
    <source>
        <dbReference type="SAM" id="MobiDB-lite"/>
    </source>
</evidence>
<evidence type="ECO:0000313" key="3">
    <source>
        <dbReference type="Proteomes" id="UP000724874"/>
    </source>
</evidence>
<dbReference type="AlphaFoldDB" id="A0A9P5TQ62"/>
<keyword evidence="3" id="KW-1185">Reference proteome</keyword>
<sequence length="847" mass="91412">MLRANEKKTSYNAIESNFIRAAIHIGCQRMVVFPEHMVPDLPGNLQKLGYSPTTNQEADSSLGVDLTVSQSYHYEFINYGADKPKSNLAADHVMLTVAEFLTPFYLWMPFKLTKKSFGHCTVLDRASRLGPDKPPTVLNVEMACWKTVFHLSEGCTKPYHALRDLALSIDWQEVDQASSSVHEHTWFNLEERPLECALDIRVIPVPDEEEDAMSTSSPVSPSHSLSASQSTDVPAASTINAAVIADELPPTTSMLPSPSPSTSLLPPGCGETNLTGVEGLLPLQSSPIISDVASPSPSSNSLMSRPPELFAMSPAVSQSGISETLVPSLELSASQMATINPAPPLLQLLPIIGNAASPFPPSNSLVSTPPEVLMKSPAVSQSGVIKALIHSLGLSMSPMTMINPALLLPVNSTVPSAQSHLISPPDPHLASSRLSSNPALDTLSNHQASPISNTFQAAGTRPFVDDDEQYKLAASLTSQLNASFHNYEVEMSDVSSESDSEDSSQSDSPPQVPSPAPPLNANMDVDDNAKMKQCLNINVAVPLPNPHMDIEHLMDDNTNDEQASPPPKQAMDVDANDTDDETESNPSDLSDTSKDDSTYKGKKPHPSNAGHSRGSKKKSSSEVQPAHEPSSKATTVEKKEITSIANSASNVKGSKPSSALPGPGVGLNSYLQGGKTSADPIDVDAYVSLYEPTASHDYLIKEELSFDSKHSHPCIKCDMEMEAYNAVENKVTFRPEFHFEDYIIRFKQIMERVEQGYVKGCPPHIKTPDLSCIHILSYFIFSKMGTSELDAIMIRHLLVTGCPLVKDIKFDEDGMRELAPLLTQVSINDFSIKAGPGICMPAVVVVS</sequence>
<feature type="region of interest" description="Disordered" evidence="1">
    <location>
        <begin position="547"/>
        <end position="639"/>
    </location>
</feature>
<gene>
    <name evidence="2" type="ORF">CPB84DRAFT_1846077</name>
</gene>
<organism evidence="2 3">
    <name type="scientific">Gymnopilus junonius</name>
    <name type="common">Spectacular rustgill mushroom</name>
    <name type="synonym">Gymnopilus spectabilis subsp. junonius</name>
    <dbReference type="NCBI Taxonomy" id="109634"/>
    <lineage>
        <taxon>Eukaryota</taxon>
        <taxon>Fungi</taxon>
        <taxon>Dikarya</taxon>
        <taxon>Basidiomycota</taxon>
        <taxon>Agaricomycotina</taxon>
        <taxon>Agaricomycetes</taxon>
        <taxon>Agaricomycetidae</taxon>
        <taxon>Agaricales</taxon>
        <taxon>Agaricineae</taxon>
        <taxon>Hymenogastraceae</taxon>
        <taxon>Gymnopilus</taxon>
    </lineage>
</organism>
<feature type="region of interest" description="Disordered" evidence="1">
    <location>
        <begin position="416"/>
        <end position="454"/>
    </location>
</feature>
<feature type="compositionally biased region" description="Polar residues" evidence="1">
    <location>
        <begin position="432"/>
        <end position="454"/>
    </location>
</feature>
<comment type="caution">
    <text evidence="2">The sequence shown here is derived from an EMBL/GenBank/DDBJ whole genome shotgun (WGS) entry which is preliminary data.</text>
</comment>
<name>A0A9P5TQ62_GYMJU</name>
<proteinExistence type="predicted"/>
<feature type="compositionally biased region" description="Low complexity" evidence="1">
    <location>
        <begin position="214"/>
        <end position="229"/>
    </location>
</feature>
<feature type="compositionally biased region" description="Acidic residues" evidence="1">
    <location>
        <begin position="574"/>
        <end position="583"/>
    </location>
</feature>